<gene>
    <name evidence="6" type="ORF">FJ657_16620</name>
</gene>
<sequence length="925" mass="86500">MTISSWSSRGAAALGAILLAAGGVAVVGVPASAATSPCLDGSTPAALSSVSCGTAGNYTLTVPAGTTGVEVTVRGGGGGAGYPARSHIGGNAAEVRGDLTLPAGTAHLYVVVGVAGTGDNHGTSGGGGGSAVMALDAGHNLIAKLVIAGGGGGGAYNGDGGSAGLAGTSDNAQAVSGPGSAGVGAVGGAGGTGNYAAGTAGGSNNAGAATVAAGGTGGLLPSSARGGAGGGGYAGGGGGGASTQGILNTNVAGGGGGSSLASAYLANASIGLAGGTGGVQLPGLVAGDGATGSVTLAFDGPKVPDAPRGASALAGDRQASVTFTAPASDGGSPITGYTVTASPGGVTAACAGSPCVVTGLVNGTDYTFQVHATNANGDSAESAASAAVTPSTLPGAPTIGTATAGDASASVTFTAPADNGGAAVTQYTVTSAPGGLTGSCAQSPCTVTGLTNGASYVFTVTATNLRGNSPASGASNSVKPFGVAGAPGAVAAEASDTAATVTFSAPAADGGSAVTGYTVTSTPGGIQKSCGASPCTVTGLTNGTSYTFTVHADNARGASAESTPSNAVTPFATTTTAVSVATATPTAGTLVPLEATVTPSSGSVASVEFYDGATLIGSAPVDAGTARLSADLAAGSHQITARFVGDAAFASSTSTATTVIVAPEPTTTTVSVASDEPTAGAPVDLEATVSPSEGSVAAVEFYDGDTLLDSAAVDAGVARVSVVLPAGERQITARFVGDDDYASSTSAAVAVTVARQESTITLAVLTSDPNAGSPVTLEATVTPGGSTGDVEFYDGETLLGSAPLESGAARMRLLAPSSRAVLSVSLSAGEHRLSAVFAGDGQSLSSVSDAEIVLVDAAPVTPPATGTPTSPTGAVTPSTGAAAPTATRSSALASTGFDGTPALLAALLLVVAGVVLRTARRPRRD</sequence>
<dbReference type="InterPro" id="IPR036116">
    <property type="entry name" value="FN3_sf"/>
</dbReference>
<comment type="caution">
    <text evidence="6">The sequence shown here is derived from an EMBL/GenBank/DDBJ whole genome shotgun (WGS) entry which is preliminary data.</text>
</comment>
<dbReference type="PANTHER" id="PTHR34720">
    <property type="entry name" value="MICROCYSTIN DEPENDENT PROTEIN"/>
    <property type="match status" value="1"/>
</dbReference>
<keyword evidence="1" id="KW-0378">Hydrolase</keyword>
<keyword evidence="2" id="KW-0624">Polysaccharide degradation</keyword>
<dbReference type="SMART" id="SM00060">
    <property type="entry name" value="FN3"/>
    <property type="match status" value="3"/>
</dbReference>
<dbReference type="SUPFAM" id="SSF49265">
    <property type="entry name" value="Fibronectin type III"/>
    <property type="match status" value="2"/>
</dbReference>
<accession>A0A506XNQ4</accession>
<dbReference type="RefSeq" id="WP_141164819.1">
    <property type="nucleotide sequence ID" value="NZ_VHQG01000005.1"/>
</dbReference>
<evidence type="ECO:0000256" key="3">
    <source>
        <dbReference type="SAM" id="MobiDB-lite"/>
    </source>
</evidence>
<dbReference type="InterPro" id="IPR032109">
    <property type="entry name" value="Big_3_5"/>
</dbReference>
<evidence type="ECO:0000256" key="4">
    <source>
        <dbReference type="SAM" id="Phobius"/>
    </source>
</evidence>
<dbReference type="Gene3D" id="2.60.40.10">
    <property type="entry name" value="Immunoglobulins"/>
    <property type="match status" value="6"/>
</dbReference>
<feature type="domain" description="Fibronectin type-III" evidence="5">
    <location>
        <begin position="486"/>
        <end position="572"/>
    </location>
</feature>
<dbReference type="GO" id="GO:0000272">
    <property type="term" value="P:polysaccharide catabolic process"/>
    <property type="evidence" value="ECO:0007669"/>
    <property type="project" value="UniProtKB-KW"/>
</dbReference>
<feature type="transmembrane region" description="Helical" evidence="4">
    <location>
        <begin position="902"/>
        <end position="919"/>
    </location>
</feature>
<dbReference type="InterPro" id="IPR013783">
    <property type="entry name" value="Ig-like_fold"/>
</dbReference>
<feature type="domain" description="Fibronectin type-III" evidence="5">
    <location>
        <begin position="303"/>
        <end position="392"/>
    </location>
</feature>
<dbReference type="PANTHER" id="PTHR34720:SF9">
    <property type="entry name" value="BLR4714 PROTEIN"/>
    <property type="match status" value="1"/>
</dbReference>
<name>A0A506XNQ4_9MICO</name>
<evidence type="ECO:0000313" key="6">
    <source>
        <dbReference type="EMBL" id="TPW74241.1"/>
    </source>
</evidence>
<dbReference type="Pfam" id="PF16640">
    <property type="entry name" value="Big_3_5"/>
    <property type="match status" value="3"/>
</dbReference>
<evidence type="ECO:0000256" key="2">
    <source>
        <dbReference type="ARBA" id="ARBA00023326"/>
    </source>
</evidence>
<dbReference type="Proteomes" id="UP000316252">
    <property type="component" value="Unassembled WGS sequence"/>
</dbReference>
<evidence type="ECO:0000313" key="7">
    <source>
        <dbReference type="Proteomes" id="UP000316252"/>
    </source>
</evidence>
<feature type="region of interest" description="Disordered" evidence="3">
    <location>
        <begin position="861"/>
        <end position="882"/>
    </location>
</feature>
<dbReference type="CDD" id="cd00063">
    <property type="entry name" value="FN3"/>
    <property type="match status" value="3"/>
</dbReference>
<dbReference type="AlphaFoldDB" id="A0A506XNQ4"/>
<feature type="domain" description="Fibronectin type-III" evidence="5">
    <location>
        <begin position="393"/>
        <end position="484"/>
    </location>
</feature>
<reference evidence="6 7" key="1">
    <citation type="submission" date="2019-06" db="EMBL/GenBank/DDBJ databases">
        <authorList>
            <person name="Li F."/>
        </authorList>
    </citation>
    <scope>NUCLEOTIDE SEQUENCE [LARGE SCALE GENOMIC DNA]</scope>
    <source>
        <strain evidence="6 7">10F1D-1</strain>
    </source>
</reference>
<keyword evidence="4" id="KW-0812">Transmembrane</keyword>
<organism evidence="6 7">
    <name type="scientific">Schumannella soli</name>
    <dbReference type="NCBI Taxonomy" id="2590779"/>
    <lineage>
        <taxon>Bacteria</taxon>
        <taxon>Bacillati</taxon>
        <taxon>Actinomycetota</taxon>
        <taxon>Actinomycetes</taxon>
        <taxon>Micrococcales</taxon>
        <taxon>Microbacteriaceae</taxon>
        <taxon>Schumannella</taxon>
    </lineage>
</organism>
<dbReference type="Pfam" id="PF00041">
    <property type="entry name" value="fn3"/>
    <property type="match status" value="3"/>
</dbReference>
<keyword evidence="4" id="KW-1133">Transmembrane helix</keyword>
<keyword evidence="1" id="KW-0326">Glycosidase</keyword>
<keyword evidence="2" id="KW-0119">Carbohydrate metabolism</keyword>
<protein>
    <recommendedName>
        <fullName evidence="5">Fibronectin type-III domain-containing protein</fullName>
    </recommendedName>
</protein>
<evidence type="ECO:0000259" key="5">
    <source>
        <dbReference type="PROSITE" id="PS50853"/>
    </source>
</evidence>
<proteinExistence type="predicted"/>
<dbReference type="GO" id="GO:0016798">
    <property type="term" value="F:hydrolase activity, acting on glycosyl bonds"/>
    <property type="evidence" value="ECO:0007669"/>
    <property type="project" value="UniProtKB-KW"/>
</dbReference>
<keyword evidence="7" id="KW-1185">Reference proteome</keyword>
<dbReference type="PROSITE" id="PS50853">
    <property type="entry name" value="FN3"/>
    <property type="match status" value="3"/>
</dbReference>
<dbReference type="InterPro" id="IPR003961">
    <property type="entry name" value="FN3_dom"/>
</dbReference>
<dbReference type="OrthoDB" id="3187809at2"/>
<evidence type="ECO:0000256" key="1">
    <source>
        <dbReference type="ARBA" id="ARBA00023295"/>
    </source>
</evidence>
<keyword evidence="4" id="KW-0472">Membrane</keyword>
<dbReference type="EMBL" id="VHQG01000005">
    <property type="protein sequence ID" value="TPW74241.1"/>
    <property type="molecule type" value="Genomic_DNA"/>
</dbReference>